<dbReference type="PANTHER" id="PTHR37078">
    <property type="entry name" value="NODULE CYSTEINE-RICH (NCR) SECRETED PEPTIDE"/>
    <property type="match status" value="1"/>
</dbReference>
<evidence type="ECO:0000313" key="2">
    <source>
        <dbReference type="EMBL" id="GAV56835.1"/>
    </source>
</evidence>
<evidence type="ECO:0000256" key="1">
    <source>
        <dbReference type="SAM" id="SignalP"/>
    </source>
</evidence>
<dbReference type="PANTHER" id="PTHR37078:SF6">
    <property type="entry name" value="NODULE CYSTEINE-RICH (NCR) SECRETED PEPTIDE"/>
    <property type="match status" value="1"/>
</dbReference>
<accession>A0A1Q3AMH6</accession>
<reference evidence="3" key="1">
    <citation type="submission" date="2016-04" db="EMBL/GenBank/DDBJ databases">
        <title>Cephalotus genome sequencing.</title>
        <authorList>
            <person name="Fukushima K."/>
            <person name="Hasebe M."/>
            <person name="Fang X."/>
        </authorList>
    </citation>
    <scope>NUCLEOTIDE SEQUENCE [LARGE SCALE GENOMIC DNA]</scope>
    <source>
        <strain evidence="3">cv. St1</strain>
    </source>
</reference>
<gene>
    <name evidence="2" type="ORF">CFOL_v3_00377</name>
</gene>
<dbReference type="EMBL" id="BDDD01000006">
    <property type="protein sequence ID" value="GAV56835.1"/>
    <property type="molecule type" value="Genomic_DNA"/>
</dbReference>
<comment type="caution">
    <text evidence="2">The sequence shown here is derived from an EMBL/GenBank/DDBJ whole genome shotgun (WGS) entry which is preliminary data.</text>
</comment>
<dbReference type="Proteomes" id="UP000187406">
    <property type="component" value="Unassembled WGS sequence"/>
</dbReference>
<protein>
    <submittedName>
        <fullName evidence="2">Uncharacterized protein</fullName>
    </submittedName>
</protein>
<evidence type="ECO:0000313" key="3">
    <source>
        <dbReference type="Proteomes" id="UP000187406"/>
    </source>
</evidence>
<dbReference type="AlphaFoldDB" id="A0A1Q3AMH6"/>
<feature type="signal peptide" evidence="1">
    <location>
        <begin position="1"/>
        <end position="28"/>
    </location>
</feature>
<keyword evidence="3" id="KW-1185">Reference proteome</keyword>
<organism evidence="2 3">
    <name type="scientific">Cephalotus follicularis</name>
    <name type="common">Albany pitcher plant</name>
    <dbReference type="NCBI Taxonomy" id="3775"/>
    <lineage>
        <taxon>Eukaryota</taxon>
        <taxon>Viridiplantae</taxon>
        <taxon>Streptophyta</taxon>
        <taxon>Embryophyta</taxon>
        <taxon>Tracheophyta</taxon>
        <taxon>Spermatophyta</taxon>
        <taxon>Magnoliopsida</taxon>
        <taxon>eudicotyledons</taxon>
        <taxon>Gunneridae</taxon>
        <taxon>Pentapetalae</taxon>
        <taxon>rosids</taxon>
        <taxon>fabids</taxon>
        <taxon>Oxalidales</taxon>
        <taxon>Cephalotaceae</taxon>
        <taxon>Cephalotus</taxon>
    </lineage>
</organism>
<name>A0A1Q3AMH6_CEPFO</name>
<sequence length="79" mass="8916">MAMPKCFGFFVLVLMIIAITQNPREVEARPITLSSQEGYSMMFATLGIVCKCCDGEGDECRSTWKGFCSKPQCLPWKFH</sequence>
<keyword evidence="1" id="KW-0732">Signal</keyword>
<dbReference type="OrthoDB" id="754109at2759"/>
<proteinExistence type="predicted"/>
<dbReference type="InParanoid" id="A0A1Q3AMH6"/>
<feature type="chain" id="PRO_5012749630" evidence="1">
    <location>
        <begin position="29"/>
        <end position="79"/>
    </location>
</feature>